<evidence type="ECO:0000259" key="17">
    <source>
        <dbReference type="PROSITE" id="PS50857"/>
    </source>
</evidence>
<evidence type="ECO:0000256" key="7">
    <source>
        <dbReference type="ARBA" id="ARBA00022723"/>
    </source>
</evidence>
<dbReference type="InterPro" id="IPR045187">
    <property type="entry name" value="CcO_II"/>
</dbReference>
<evidence type="ECO:0000256" key="2">
    <source>
        <dbReference type="ARBA" id="ARBA00007866"/>
    </source>
</evidence>
<evidence type="ECO:0000313" key="19">
    <source>
        <dbReference type="EMBL" id="UZA66415.1"/>
    </source>
</evidence>
<evidence type="ECO:0000256" key="13">
    <source>
        <dbReference type="ARBA" id="ARBA00023136"/>
    </source>
</evidence>
<feature type="domain" description="Cytochrome oxidase subunit II transmembrane region profile" evidence="18">
    <location>
        <begin position="1"/>
        <end position="91"/>
    </location>
</feature>
<dbReference type="GO" id="GO:0005743">
    <property type="term" value="C:mitochondrial inner membrane"/>
    <property type="evidence" value="ECO:0007669"/>
    <property type="project" value="UniProtKB-SubCell"/>
</dbReference>
<keyword evidence="7 15" id="KW-0479">Metal-binding</keyword>
<dbReference type="GO" id="GO:0004129">
    <property type="term" value="F:cytochrome-c oxidase activity"/>
    <property type="evidence" value="ECO:0007669"/>
    <property type="project" value="UniProtKB-EC"/>
</dbReference>
<keyword evidence="12 15" id="KW-0186">Copper</keyword>
<evidence type="ECO:0000256" key="10">
    <source>
        <dbReference type="ARBA" id="ARBA00022982"/>
    </source>
</evidence>
<dbReference type="GeneID" id="76807555"/>
<dbReference type="PANTHER" id="PTHR22888">
    <property type="entry name" value="CYTOCHROME C OXIDASE, SUBUNIT II"/>
    <property type="match status" value="1"/>
</dbReference>
<dbReference type="InterPro" id="IPR008972">
    <property type="entry name" value="Cupredoxin"/>
</dbReference>
<accession>A0A9E7V7Z5</accession>
<dbReference type="Gene3D" id="1.10.287.90">
    <property type="match status" value="1"/>
</dbReference>
<dbReference type="RefSeq" id="YP_010565473.1">
    <property type="nucleotide sequence ID" value="NC_068631.1"/>
</dbReference>
<dbReference type="SUPFAM" id="SSF49503">
    <property type="entry name" value="Cupredoxins"/>
    <property type="match status" value="1"/>
</dbReference>
<dbReference type="EMBL" id="OM456243">
    <property type="protein sequence ID" value="UZA66415.1"/>
    <property type="molecule type" value="Genomic_DNA"/>
</dbReference>
<comment type="cofactor">
    <cofactor evidence="15">
        <name>Cu cation</name>
        <dbReference type="ChEBI" id="CHEBI:23378"/>
    </cofactor>
    <text evidence="15">Binds a copper A center.</text>
</comment>
<gene>
    <name evidence="19" type="primary">cox2</name>
</gene>
<proteinExistence type="inferred from homology"/>
<dbReference type="PROSITE" id="PS50999">
    <property type="entry name" value="COX2_TM"/>
    <property type="match status" value="1"/>
</dbReference>
<evidence type="ECO:0000256" key="3">
    <source>
        <dbReference type="ARBA" id="ARBA00015946"/>
    </source>
</evidence>
<evidence type="ECO:0000256" key="16">
    <source>
        <dbReference type="SAM" id="Phobius"/>
    </source>
</evidence>
<comment type="function">
    <text evidence="15">Component of the cytochrome c oxidase, the last enzyme in the mitochondrial electron transport chain which drives oxidative phosphorylation. The respiratory chain contains 3 multisubunit complexes succinate dehydrogenase (complex II, CII), ubiquinol-cytochrome c oxidoreductase (cytochrome b-c1 complex, complex III, CIII) and cytochrome c oxidase (complex IV, CIV), that cooperate to transfer electrons derived from NADH and succinate to molecular oxygen, creating an electrochemical gradient over the inner membrane that drives transmembrane transport and the ATP synthase. Cytochrome c oxidase is the component of the respiratory chain that catalyzes the reduction of oxygen to water. Electrons originating from reduced cytochrome c in the intermembrane space (IMS) are transferred via the dinuclear copper A center (CU(A)) of subunit 2 and heme A of subunit 1 to the active site in subunit 1, a binuclear center (BNC) formed by heme A3 and copper B (CU(B)). The BNC reduces molecular oxygen to 2 water molecules using 4 electrons from cytochrome c in the IMS and 4 protons from the mitochondrial matrix.</text>
</comment>
<comment type="catalytic activity">
    <reaction evidence="14">
        <text>4 Fe(II)-[cytochrome c] + O2 + 8 H(+)(in) = 4 Fe(III)-[cytochrome c] + 2 H2O + 4 H(+)(out)</text>
        <dbReference type="Rhea" id="RHEA:11436"/>
        <dbReference type="Rhea" id="RHEA-COMP:10350"/>
        <dbReference type="Rhea" id="RHEA-COMP:14399"/>
        <dbReference type="ChEBI" id="CHEBI:15377"/>
        <dbReference type="ChEBI" id="CHEBI:15378"/>
        <dbReference type="ChEBI" id="CHEBI:15379"/>
        <dbReference type="ChEBI" id="CHEBI:29033"/>
        <dbReference type="ChEBI" id="CHEBI:29034"/>
        <dbReference type="EC" id="7.1.1.9"/>
    </reaction>
    <physiologicalReaction direction="left-to-right" evidence="14">
        <dbReference type="Rhea" id="RHEA:11437"/>
    </physiologicalReaction>
</comment>
<evidence type="ECO:0000256" key="9">
    <source>
        <dbReference type="ARBA" id="ARBA00022967"/>
    </source>
</evidence>
<dbReference type="Gene3D" id="2.60.40.420">
    <property type="entry name" value="Cupredoxins - blue copper proteins"/>
    <property type="match status" value="2"/>
</dbReference>
<dbReference type="InterPro" id="IPR011759">
    <property type="entry name" value="Cyt_c_oxidase_su2_TM_dom"/>
</dbReference>
<keyword evidence="10 15" id="KW-0249">Electron transport</keyword>
<evidence type="ECO:0000256" key="11">
    <source>
        <dbReference type="ARBA" id="ARBA00022989"/>
    </source>
</evidence>
<evidence type="ECO:0000256" key="8">
    <source>
        <dbReference type="ARBA" id="ARBA00022842"/>
    </source>
</evidence>
<dbReference type="GO" id="GO:0042773">
    <property type="term" value="P:ATP synthesis coupled electron transport"/>
    <property type="evidence" value="ECO:0007669"/>
    <property type="project" value="TreeGrafter"/>
</dbReference>
<geneLocation type="mitochondrion" evidence="19"/>
<dbReference type="InterPro" id="IPR001505">
    <property type="entry name" value="Copper_CuA"/>
</dbReference>
<evidence type="ECO:0000256" key="4">
    <source>
        <dbReference type="ARBA" id="ARBA00022448"/>
    </source>
</evidence>
<evidence type="ECO:0000256" key="15">
    <source>
        <dbReference type="RuleBase" id="RU000457"/>
    </source>
</evidence>
<evidence type="ECO:0000256" key="12">
    <source>
        <dbReference type="ARBA" id="ARBA00023008"/>
    </source>
</evidence>
<feature type="transmembrane region" description="Helical" evidence="16">
    <location>
        <begin position="383"/>
        <end position="400"/>
    </location>
</feature>
<keyword evidence="15" id="KW-0999">Mitochondrion inner membrane</keyword>
<dbReference type="Pfam" id="PF00116">
    <property type="entry name" value="COX2"/>
    <property type="match status" value="1"/>
</dbReference>
<keyword evidence="5 15" id="KW-0679">Respiratory chain</keyword>
<sequence length="434" mass="50265">MVASVSIPMMDYHTFVGVNLDQIYDYAMAIAYGISFFVFLMLLFYMLNSYVFNNFIENKALEFIWTTVPGGILVSLLLPSVRGLYSLDYTRYNKVNMNVVVSGRQWYWSYKFLPRANKVSTCSECTNGFGVADKQHYFFQSSSAASNALMPFWSDKLRESSYNLDYIMGRAGRSEVFRLPTRLYNSLYKESEYLKMNEINEAVNHCLLHLGYKYYGIKPSDYVIRLTESETSNLYNSNWLDPIYLLRKINKIYEVDSYMTSNTSNIGSFRNLDVEIPLLAPIRKLIRFFFWSSDVIHSFAIPDLSIKLDCVPGRLNSAYTVVPHVGKFYGQCSELCGANHSFMPSSLETYIQNTTICFNHHYLPNYSGRWEENFFVRSTLGRLQGLICYPIFLLGWQLGLVHCPSLEESYPLDNLCPICTWLIKFLFSFILVNK</sequence>
<feature type="transmembrane region" description="Helical" evidence="16">
    <location>
        <begin position="29"/>
        <end position="51"/>
    </location>
</feature>
<evidence type="ECO:0000256" key="1">
    <source>
        <dbReference type="ARBA" id="ARBA00004141"/>
    </source>
</evidence>
<dbReference type="AlphaFoldDB" id="A0A9E7V7Z5"/>
<keyword evidence="11 16" id="KW-1133">Transmembrane helix</keyword>
<keyword evidence="15 19" id="KW-0496">Mitochondrion</keyword>
<dbReference type="Pfam" id="PF02790">
    <property type="entry name" value="COX2_TM"/>
    <property type="match status" value="1"/>
</dbReference>
<feature type="domain" description="Cytochrome oxidase subunit II copper A binding" evidence="17">
    <location>
        <begin position="94"/>
        <end position="364"/>
    </location>
</feature>
<keyword evidence="6 15" id="KW-0812">Transmembrane</keyword>
<dbReference type="PROSITE" id="PS50857">
    <property type="entry name" value="COX2_CUA"/>
    <property type="match status" value="1"/>
</dbReference>
<keyword evidence="13 15" id="KW-0472">Membrane</keyword>
<dbReference type="InterPro" id="IPR036257">
    <property type="entry name" value="Cyt_c_oxidase_su2_TM_sf"/>
</dbReference>
<evidence type="ECO:0000256" key="14">
    <source>
        <dbReference type="ARBA" id="ARBA00049512"/>
    </source>
</evidence>
<dbReference type="GO" id="GO:0005507">
    <property type="term" value="F:copper ion binding"/>
    <property type="evidence" value="ECO:0007669"/>
    <property type="project" value="InterPro"/>
</dbReference>
<comment type="subcellular location">
    <subcellularLocation>
        <location evidence="1">Membrane</location>
        <topology evidence="1">Multi-pass membrane protein</topology>
    </subcellularLocation>
    <subcellularLocation>
        <location evidence="15">Mitochondrion inner membrane</location>
        <topology evidence="15">Multi-pass membrane protein</topology>
    </subcellularLocation>
</comment>
<dbReference type="SUPFAM" id="SSF81464">
    <property type="entry name" value="Cytochrome c oxidase subunit II-like, transmembrane region"/>
    <property type="match status" value="1"/>
</dbReference>
<keyword evidence="4 15" id="KW-0813">Transport</keyword>
<feature type="transmembrane region" description="Helical" evidence="16">
    <location>
        <begin position="412"/>
        <end position="432"/>
    </location>
</feature>
<comment type="similarity">
    <text evidence="2 15">Belongs to the cytochrome c oxidase subunit 2 family.</text>
</comment>
<feature type="transmembrane region" description="Helical" evidence="16">
    <location>
        <begin position="63"/>
        <end position="85"/>
    </location>
</feature>
<dbReference type="PROSITE" id="PS00078">
    <property type="entry name" value="COX2"/>
    <property type="match status" value="1"/>
</dbReference>
<evidence type="ECO:0000256" key="5">
    <source>
        <dbReference type="ARBA" id="ARBA00022660"/>
    </source>
</evidence>
<reference evidence="19" key="1">
    <citation type="journal article" date="2022" name="Zookeys">
        <title>The complete mitogenome of the potentially invasive flatworm Australopacifica atrata (Platyhelminthes, Geoplanidae) displays unusual features common to other Rhynchodeminae.</title>
        <authorList>
            <person name="Gastineau R."/>
            <person name="Winsor L."/>
            <person name="Justine J.-L."/>
        </authorList>
    </citation>
    <scope>NUCLEOTIDE SEQUENCE</scope>
</reference>
<keyword evidence="9" id="KW-1278">Translocase</keyword>
<evidence type="ECO:0000256" key="6">
    <source>
        <dbReference type="ARBA" id="ARBA00022692"/>
    </source>
</evidence>
<organism evidence="19">
    <name type="scientific">Parakontikia atrata</name>
    <dbReference type="NCBI Taxonomy" id="2903269"/>
    <lineage>
        <taxon>Eukaryota</taxon>
        <taxon>Metazoa</taxon>
        <taxon>Spiralia</taxon>
        <taxon>Lophotrochozoa</taxon>
        <taxon>Platyhelminthes</taxon>
        <taxon>Rhabditophora</taxon>
        <taxon>Seriata</taxon>
        <taxon>Tricladida</taxon>
        <taxon>Continenticola</taxon>
        <taxon>Geoplanoidea</taxon>
        <taxon>Geoplanidae</taxon>
        <taxon>Caenoplaninae</taxon>
        <taxon>Parakontikia</taxon>
    </lineage>
</organism>
<dbReference type="InterPro" id="IPR002429">
    <property type="entry name" value="CcO_II-like_C"/>
</dbReference>
<name>A0A9E7V7Z5_9PLAT</name>
<keyword evidence="8" id="KW-0460">Magnesium</keyword>
<evidence type="ECO:0000259" key="18">
    <source>
        <dbReference type="PROSITE" id="PS50999"/>
    </source>
</evidence>
<protein>
    <recommendedName>
        <fullName evidence="3 15">Cytochrome c oxidase subunit 2</fullName>
    </recommendedName>
</protein>
<dbReference type="PANTHER" id="PTHR22888:SF9">
    <property type="entry name" value="CYTOCHROME C OXIDASE SUBUNIT 2"/>
    <property type="match status" value="1"/>
</dbReference>